<protein>
    <submittedName>
        <fullName evidence="2">Uncharacterized protein</fullName>
    </submittedName>
</protein>
<reference evidence="2" key="1">
    <citation type="submission" date="2022-11" db="UniProtKB">
        <authorList>
            <consortium name="WormBaseParasite"/>
        </authorList>
    </citation>
    <scope>IDENTIFICATION</scope>
</reference>
<dbReference type="Proteomes" id="UP000887574">
    <property type="component" value="Unplaced"/>
</dbReference>
<dbReference type="AlphaFoldDB" id="A0A915CZ13"/>
<sequence>MVGKLTVPLVESVLNPEFQKKLEFHNSKTTYCRVLLSLTKTACSILLLVLIQHEKVPDQVFQHVPSIGTEDELYWEVKNSKDTADLVDAFRSIFHKVAPVDEISKAPFLHETGVLLDGLVHVDVDQNKFVPLQEIGSTDNSKVKQVAVIYLTKKHLTIPEDGYKPRPVRQFPMQFSNLKLAGLHPVVFSDYDFADIDSETEKTDFVKQKLLSISDAHQNHSQKREKAKR</sequence>
<name>A0A915CZ13_9BILA</name>
<dbReference type="WBParaSite" id="jg14087">
    <property type="protein sequence ID" value="jg14087"/>
    <property type="gene ID" value="jg14087"/>
</dbReference>
<keyword evidence="1" id="KW-1185">Reference proteome</keyword>
<evidence type="ECO:0000313" key="2">
    <source>
        <dbReference type="WBParaSite" id="jg14087"/>
    </source>
</evidence>
<proteinExistence type="predicted"/>
<accession>A0A915CZ13</accession>
<evidence type="ECO:0000313" key="1">
    <source>
        <dbReference type="Proteomes" id="UP000887574"/>
    </source>
</evidence>
<organism evidence="1 2">
    <name type="scientific">Ditylenchus dipsaci</name>
    <dbReference type="NCBI Taxonomy" id="166011"/>
    <lineage>
        <taxon>Eukaryota</taxon>
        <taxon>Metazoa</taxon>
        <taxon>Ecdysozoa</taxon>
        <taxon>Nematoda</taxon>
        <taxon>Chromadorea</taxon>
        <taxon>Rhabditida</taxon>
        <taxon>Tylenchina</taxon>
        <taxon>Tylenchomorpha</taxon>
        <taxon>Sphaerularioidea</taxon>
        <taxon>Anguinidae</taxon>
        <taxon>Anguininae</taxon>
        <taxon>Ditylenchus</taxon>
    </lineage>
</organism>